<evidence type="ECO:0000313" key="1">
    <source>
        <dbReference type="EMBL" id="KFJ43115.1"/>
    </source>
</evidence>
<evidence type="ECO:0000313" key="2">
    <source>
        <dbReference type="Proteomes" id="UP000029117"/>
    </source>
</evidence>
<comment type="caution">
    <text evidence="1">The sequence shown here is derived from an EMBL/GenBank/DDBJ whole genome shotgun (WGS) entry which is preliminary data.</text>
</comment>
<proteinExistence type="predicted"/>
<organism evidence="1 2">
    <name type="scientific">Francisella philomiragia</name>
    <dbReference type="NCBI Taxonomy" id="28110"/>
    <lineage>
        <taxon>Bacteria</taxon>
        <taxon>Pseudomonadati</taxon>
        <taxon>Pseudomonadota</taxon>
        <taxon>Gammaproteobacteria</taxon>
        <taxon>Thiotrichales</taxon>
        <taxon>Francisellaceae</taxon>
        <taxon>Francisella</taxon>
    </lineage>
</organism>
<name>A0AAW3DC02_9GAMM</name>
<protein>
    <recommendedName>
        <fullName evidence="3">Integrase</fullName>
    </recommendedName>
</protein>
<gene>
    <name evidence="1" type="ORF">DR78_1983</name>
</gene>
<reference evidence="1 2" key="1">
    <citation type="submission" date="2014-04" db="EMBL/GenBank/DDBJ databases">
        <authorList>
            <person name="Bishop-Lilly K.A."/>
            <person name="Broomall S.M."/>
            <person name="Chain P.S."/>
            <person name="Chertkov O."/>
            <person name="Coyne S.R."/>
            <person name="Daligault H.E."/>
            <person name="Davenport K.W."/>
            <person name="Erkkila T."/>
            <person name="Frey K.G."/>
            <person name="Gibbons H.S."/>
            <person name="Gu W."/>
            <person name="Jaissle J."/>
            <person name="Johnson S.L."/>
            <person name="Koroleva G.I."/>
            <person name="Ladner J.T."/>
            <person name="Lo C.-C."/>
            <person name="Minogue T.D."/>
            <person name="Munk C."/>
            <person name="Palacios G.F."/>
            <person name="Redden C.L."/>
            <person name="Rosenzweig C.N."/>
            <person name="Scholz M.B."/>
            <person name="Teshima H."/>
            <person name="Xu Y."/>
        </authorList>
    </citation>
    <scope>NUCLEOTIDE SEQUENCE [LARGE SCALE GENOMIC DNA]</scope>
    <source>
        <strain evidence="1 2">FAJ</strain>
    </source>
</reference>
<accession>A0AAW3DC02</accession>
<sequence length="103" mass="11984">MQRLHNFCGKNSLIPKDKNYIQAKWSFEKATQSVGIKNVHGFRHKYAQNRYQGLTQMQCPKAGGKTSRELTPEQKQKDYEARMIISQELGHGREEITVQYLGR</sequence>
<evidence type="ECO:0008006" key="3">
    <source>
        <dbReference type="Google" id="ProtNLM"/>
    </source>
</evidence>
<dbReference type="AlphaFoldDB" id="A0AAW3DC02"/>
<dbReference type="Proteomes" id="UP000029117">
    <property type="component" value="Unassembled WGS sequence"/>
</dbReference>
<dbReference type="EMBL" id="JOUE01000004">
    <property type="protein sequence ID" value="KFJ43115.1"/>
    <property type="molecule type" value="Genomic_DNA"/>
</dbReference>